<evidence type="ECO:0000313" key="3">
    <source>
        <dbReference type="RefSeq" id="XP_024878648.1"/>
    </source>
</evidence>
<evidence type="ECO:0000259" key="1">
    <source>
        <dbReference type="Pfam" id="PF13837"/>
    </source>
</evidence>
<accession>A0A6J1QAE5</accession>
<proteinExistence type="predicted"/>
<dbReference type="RefSeq" id="XP_024878648.1">
    <property type="nucleotide sequence ID" value="XM_025022880.1"/>
</dbReference>
<evidence type="ECO:0000313" key="2">
    <source>
        <dbReference type="Proteomes" id="UP000504618"/>
    </source>
</evidence>
<keyword evidence="2" id="KW-1185">Reference proteome</keyword>
<gene>
    <name evidence="3" type="primary">LOC112458984</name>
</gene>
<protein>
    <submittedName>
        <fullName evidence="3">Uncharacterized protein LOC112458984</fullName>
    </submittedName>
</protein>
<reference evidence="3" key="1">
    <citation type="submission" date="2025-08" db="UniProtKB">
        <authorList>
            <consortium name="RefSeq"/>
        </authorList>
    </citation>
    <scope>IDENTIFICATION</scope>
    <source>
        <tissue evidence="3">Whole body</tissue>
    </source>
</reference>
<sequence>MDLTEQQYIIEGVIYNITTTSEMHKRIRNDHDFALQYVRDNIHTSSHSSQLEFQSESAIENNSNIENIPTSESDANNATMEHSGTWQNSAIKLIFCLYKDHLTLFKNDKIRNEIVWRKIGDGLKEKGYSYTIKQIENKWKN</sequence>
<dbReference type="OrthoDB" id="8178301at2759"/>
<dbReference type="InterPro" id="IPR044822">
    <property type="entry name" value="Myb_DNA-bind_4"/>
</dbReference>
<feature type="domain" description="Myb/SANT-like DNA-binding" evidence="1">
    <location>
        <begin position="85"/>
        <end position="141"/>
    </location>
</feature>
<organism evidence="2 3">
    <name type="scientific">Temnothorax curvispinosus</name>
    <dbReference type="NCBI Taxonomy" id="300111"/>
    <lineage>
        <taxon>Eukaryota</taxon>
        <taxon>Metazoa</taxon>
        <taxon>Ecdysozoa</taxon>
        <taxon>Arthropoda</taxon>
        <taxon>Hexapoda</taxon>
        <taxon>Insecta</taxon>
        <taxon>Pterygota</taxon>
        <taxon>Neoptera</taxon>
        <taxon>Endopterygota</taxon>
        <taxon>Hymenoptera</taxon>
        <taxon>Apocrita</taxon>
        <taxon>Aculeata</taxon>
        <taxon>Formicoidea</taxon>
        <taxon>Formicidae</taxon>
        <taxon>Myrmicinae</taxon>
        <taxon>Temnothorax</taxon>
    </lineage>
</organism>
<name>A0A6J1QAE5_9HYME</name>
<dbReference type="Pfam" id="PF13837">
    <property type="entry name" value="Myb_DNA-bind_4"/>
    <property type="match status" value="1"/>
</dbReference>
<dbReference type="AlphaFoldDB" id="A0A6J1QAE5"/>
<dbReference type="Gene3D" id="1.10.10.60">
    <property type="entry name" value="Homeodomain-like"/>
    <property type="match status" value="1"/>
</dbReference>
<dbReference type="GeneID" id="112458984"/>
<dbReference type="Proteomes" id="UP000504618">
    <property type="component" value="Unplaced"/>
</dbReference>